<dbReference type="AlphaFoldDB" id="A0A0C2BN48"/>
<sequence>MAKIVIKDLTESVDLDRKAMLAITGGTRTRGRQAALAHRISHHPRVLDYPAGFTRDPVTGKRTATR</sequence>
<proteinExistence type="predicted"/>
<protein>
    <submittedName>
        <fullName evidence="1">Uncharacterized protein</fullName>
    </submittedName>
</protein>
<dbReference type="STRING" id="709839.TSA66_12325"/>
<name>A0A0C2BN48_9BURK</name>
<keyword evidence="2" id="KW-1185">Reference proteome</keyword>
<evidence type="ECO:0000313" key="2">
    <source>
        <dbReference type="Proteomes" id="UP000031572"/>
    </source>
</evidence>
<reference evidence="1 2" key="1">
    <citation type="submission" date="2014-12" db="EMBL/GenBank/DDBJ databases">
        <title>Denitrispirillum autotrophicum gen. nov., sp. nov., Denitrifying, Facultatively Autotrophic Bacteria Isolated from Rice Paddy Soil.</title>
        <authorList>
            <person name="Ishii S."/>
            <person name="Ashida N."/>
            <person name="Ohno H."/>
            <person name="Otsuka S."/>
            <person name="Yokota A."/>
            <person name="Senoo K."/>
        </authorList>
    </citation>
    <scope>NUCLEOTIDE SEQUENCE [LARGE SCALE GENOMIC DNA]</scope>
    <source>
        <strain evidence="1 2">TSA66</strain>
    </source>
</reference>
<gene>
    <name evidence="1" type="ORF">TSA66_12325</name>
</gene>
<evidence type="ECO:0000313" key="1">
    <source>
        <dbReference type="EMBL" id="KIF81419.1"/>
    </source>
</evidence>
<accession>A0A0C2BN48</accession>
<dbReference type="Proteomes" id="UP000031572">
    <property type="component" value="Unassembled WGS sequence"/>
</dbReference>
<dbReference type="OrthoDB" id="8759457at2"/>
<dbReference type="RefSeq" id="WP_040040247.1">
    <property type="nucleotide sequence ID" value="NZ_JWJG01000028.1"/>
</dbReference>
<dbReference type="EMBL" id="JWJG01000028">
    <property type="protein sequence ID" value="KIF81419.1"/>
    <property type="molecule type" value="Genomic_DNA"/>
</dbReference>
<organism evidence="1 2">
    <name type="scientific">Noviherbaspirillum autotrophicum</name>
    <dbReference type="NCBI Taxonomy" id="709839"/>
    <lineage>
        <taxon>Bacteria</taxon>
        <taxon>Pseudomonadati</taxon>
        <taxon>Pseudomonadota</taxon>
        <taxon>Betaproteobacteria</taxon>
        <taxon>Burkholderiales</taxon>
        <taxon>Oxalobacteraceae</taxon>
        <taxon>Noviherbaspirillum</taxon>
    </lineage>
</organism>
<comment type="caution">
    <text evidence="1">The sequence shown here is derived from an EMBL/GenBank/DDBJ whole genome shotgun (WGS) entry which is preliminary data.</text>
</comment>